<evidence type="ECO:0000256" key="6">
    <source>
        <dbReference type="ARBA" id="ARBA00022840"/>
    </source>
</evidence>
<evidence type="ECO:0000256" key="3">
    <source>
        <dbReference type="ARBA" id="ARBA00022695"/>
    </source>
</evidence>
<feature type="binding site" evidence="8">
    <location>
        <position position="261"/>
    </location>
    <ligand>
        <name>Mg(2+)</name>
        <dbReference type="ChEBI" id="CHEBI:18420"/>
    </ligand>
</feature>
<keyword evidence="3 8" id="KW-0548">Nucleotidyltransferase</keyword>
<dbReference type="NCBIfam" id="NF000658">
    <property type="entry name" value="PRK00029.1"/>
    <property type="match status" value="1"/>
</dbReference>
<comment type="catalytic activity">
    <reaction evidence="8">
        <text>L-histidyl-[protein] + UTP = N(tele)-(5'-uridylyl)-L-histidyl-[protein] + diphosphate</text>
        <dbReference type="Rhea" id="RHEA:83891"/>
        <dbReference type="Rhea" id="RHEA-COMP:9745"/>
        <dbReference type="Rhea" id="RHEA-COMP:20239"/>
        <dbReference type="ChEBI" id="CHEBI:29979"/>
        <dbReference type="ChEBI" id="CHEBI:33019"/>
        <dbReference type="ChEBI" id="CHEBI:46398"/>
        <dbReference type="ChEBI" id="CHEBI:233474"/>
    </reaction>
</comment>
<evidence type="ECO:0000256" key="2">
    <source>
        <dbReference type="ARBA" id="ARBA00022679"/>
    </source>
</evidence>
<dbReference type="OrthoDB" id="9776281at2"/>
<feature type="binding site" evidence="8">
    <location>
        <position position="252"/>
    </location>
    <ligand>
        <name>Mg(2+)</name>
        <dbReference type="ChEBI" id="CHEBI:18420"/>
    </ligand>
</feature>
<dbReference type="EC" id="2.7.7.-" evidence="8"/>
<comment type="cofactor">
    <cofactor evidence="8">
        <name>Mg(2+)</name>
        <dbReference type="ChEBI" id="CHEBI:18420"/>
    </cofactor>
    <cofactor evidence="8">
        <name>Mn(2+)</name>
        <dbReference type="ChEBI" id="CHEBI:29035"/>
    </cofactor>
</comment>
<comment type="catalytic activity">
    <reaction evidence="8">
        <text>L-tyrosyl-[protein] + ATP = O-(5'-adenylyl)-L-tyrosyl-[protein] + diphosphate</text>
        <dbReference type="Rhea" id="RHEA:54288"/>
        <dbReference type="Rhea" id="RHEA-COMP:10136"/>
        <dbReference type="Rhea" id="RHEA-COMP:13846"/>
        <dbReference type="ChEBI" id="CHEBI:30616"/>
        <dbReference type="ChEBI" id="CHEBI:33019"/>
        <dbReference type="ChEBI" id="CHEBI:46858"/>
        <dbReference type="ChEBI" id="CHEBI:83624"/>
        <dbReference type="EC" id="2.7.7.108"/>
    </reaction>
</comment>
<protein>
    <recommendedName>
        <fullName evidence="8">Protein nucleotidyltransferase YdiU</fullName>
        <ecNumber evidence="8">2.7.7.-</ecNumber>
    </recommendedName>
    <alternativeName>
        <fullName evidence="8">Protein adenylyltransferase YdiU</fullName>
        <ecNumber evidence="8">2.7.7.108</ecNumber>
    </alternativeName>
    <alternativeName>
        <fullName evidence="8">Protein uridylyltransferase YdiU</fullName>
        <ecNumber evidence="8">2.7.7.-</ecNumber>
    </alternativeName>
</protein>
<evidence type="ECO:0000256" key="8">
    <source>
        <dbReference type="HAMAP-Rule" id="MF_00692"/>
    </source>
</evidence>
<dbReference type="HAMAP" id="MF_00692">
    <property type="entry name" value="SelO"/>
    <property type="match status" value="1"/>
</dbReference>
<dbReference type="InterPro" id="IPR003846">
    <property type="entry name" value="SelO"/>
</dbReference>
<feature type="binding site" evidence="8">
    <location>
        <position position="112"/>
    </location>
    <ligand>
        <name>ATP</name>
        <dbReference type="ChEBI" id="CHEBI:30616"/>
    </ligand>
</feature>
<evidence type="ECO:0000256" key="5">
    <source>
        <dbReference type="ARBA" id="ARBA00022741"/>
    </source>
</evidence>
<comment type="similarity">
    <text evidence="1 8">Belongs to the SELO family.</text>
</comment>
<comment type="catalytic activity">
    <reaction evidence="8">
        <text>L-threonyl-[protein] + ATP = 3-O-(5'-adenylyl)-L-threonyl-[protein] + diphosphate</text>
        <dbReference type="Rhea" id="RHEA:54292"/>
        <dbReference type="Rhea" id="RHEA-COMP:11060"/>
        <dbReference type="Rhea" id="RHEA-COMP:13847"/>
        <dbReference type="ChEBI" id="CHEBI:30013"/>
        <dbReference type="ChEBI" id="CHEBI:30616"/>
        <dbReference type="ChEBI" id="CHEBI:33019"/>
        <dbReference type="ChEBI" id="CHEBI:138113"/>
        <dbReference type="EC" id="2.7.7.108"/>
    </reaction>
</comment>
<evidence type="ECO:0000313" key="11">
    <source>
        <dbReference type="Proteomes" id="UP000245728"/>
    </source>
</evidence>
<feature type="binding site" evidence="8">
    <location>
        <position position="175"/>
    </location>
    <ligand>
        <name>ATP</name>
        <dbReference type="ChEBI" id="CHEBI:30616"/>
    </ligand>
</feature>
<dbReference type="GO" id="GO:0030145">
    <property type="term" value="F:manganese ion binding"/>
    <property type="evidence" value="ECO:0007669"/>
    <property type="project" value="UniProtKB-UniRule"/>
</dbReference>
<keyword evidence="6 8" id="KW-0067">ATP-binding</keyword>
<evidence type="ECO:0000256" key="4">
    <source>
        <dbReference type="ARBA" id="ARBA00022723"/>
    </source>
</evidence>
<feature type="binding site" evidence="8">
    <location>
        <position position="91"/>
    </location>
    <ligand>
        <name>ATP</name>
        <dbReference type="ChEBI" id="CHEBI:30616"/>
    </ligand>
</feature>
<dbReference type="GO" id="GO:0070733">
    <property type="term" value="F:AMPylase activity"/>
    <property type="evidence" value="ECO:0007669"/>
    <property type="project" value="UniProtKB-EC"/>
</dbReference>
<gene>
    <name evidence="8" type="primary">ydiU</name>
    <name evidence="8" type="synonym">selO</name>
    <name evidence="10" type="ORF">HMF8227_00159</name>
</gene>
<keyword evidence="4 8" id="KW-0479">Metal-binding</keyword>
<feature type="binding site" evidence="8">
    <location>
        <position position="261"/>
    </location>
    <ligand>
        <name>ATP</name>
        <dbReference type="ChEBI" id="CHEBI:30616"/>
    </ligand>
</feature>
<feature type="active site" description="Proton acceptor" evidence="8">
    <location>
        <position position="251"/>
    </location>
</feature>
<dbReference type="Proteomes" id="UP000245728">
    <property type="component" value="Chromosome"/>
</dbReference>
<dbReference type="Pfam" id="PF02696">
    <property type="entry name" value="SelO"/>
    <property type="match status" value="1"/>
</dbReference>
<dbReference type="PANTHER" id="PTHR32057:SF14">
    <property type="entry name" value="PROTEIN ADENYLYLTRANSFERASE SELO, MITOCHONDRIAL"/>
    <property type="match status" value="1"/>
</dbReference>
<dbReference type="EMBL" id="CP029347">
    <property type="protein sequence ID" value="AWL10667.1"/>
    <property type="molecule type" value="Genomic_DNA"/>
</dbReference>
<proteinExistence type="inferred from homology"/>
<keyword evidence="2 8" id="KW-0808">Transferase</keyword>
<evidence type="ECO:0000256" key="1">
    <source>
        <dbReference type="ARBA" id="ARBA00009747"/>
    </source>
</evidence>
<dbReference type="KEGG" id="salh:HMF8227_00159"/>
<keyword evidence="5 8" id="KW-0547">Nucleotide-binding</keyword>
<sequence length="498" mass="56543">MTQIPFQLSQSYAQALPEAGTVWPPAQIHKPRTLYFNDKLARQLHLPLENADSHTLAQLFSGNAFRDADTCFAQAYTGHQFGQLAPMLGDGRAVILGEWLDDDDRRWDIALKGSGRTPYSRGGDGKAALGPMLREVLISEAMAHLGIATTRSLAVIGTGEVVHRQHPEPGAILTRTAASHIRIGTFEYFMHGQDTASLKRLADYTLERHFPECANKKEPYLAMLDAVIEQQARLVAQWMSVGFIHGVMNTDNIALSGETIDYGPCAFMDAYHPDTVFSSIDRQGRYAYDNQPIIMQWNLARFAETLYPLLDGDHEQRIERLTQAVHTFQPQYEAAYLDRFRRKLGLLQTAHTGDGQLIQDWLWLLEQQSVDFTLAWRRLSDVLRDNEAELLKLFEDPTPVKFWLDRWEQRLLEDKNNDSSLSDSQRAEQMDQSNPIIIPRNHRVEEALSAASEEGDLSLFNALLEALKVPYQDTSQNQRYQQAAPAEFSQRYRTFCGT</sequence>
<comment type="catalytic activity">
    <reaction evidence="8">
        <text>L-tyrosyl-[protein] + UTP = O-(5'-uridylyl)-L-tyrosyl-[protein] + diphosphate</text>
        <dbReference type="Rhea" id="RHEA:83887"/>
        <dbReference type="Rhea" id="RHEA-COMP:10136"/>
        <dbReference type="Rhea" id="RHEA-COMP:20238"/>
        <dbReference type="ChEBI" id="CHEBI:33019"/>
        <dbReference type="ChEBI" id="CHEBI:46398"/>
        <dbReference type="ChEBI" id="CHEBI:46858"/>
        <dbReference type="ChEBI" id="CHEBI:90602"/>
    </reaction>
</comment>
<feature type="binding site" evidence="8">
    <location>
        <position position="89"/>
    </location>
    <ligand>
        <name>ATP</name>
        <dbReference type="ChEBI" id="CHEBI:30616"/>
    </ligand>
</feature>
<keyword evidence="7 8" id="KW-0460">Magnesium</keyword>
<feature type="binding site" evidence="8">
    <location>
        <position position="125"/>
    </location>
    <ligand>
        <name>ATP</name>
        <dbReference type="ChEBI" id="CHEBI:30616"/>
    </ligand>
</feature>
<comment type="catalytic activity">
    <reaction evidence="8">
        <text>L-seryl-[protein] + UTP = O-(5'-uridylyl)-L-seryl-[protein] + diphosphate</text>
        <dbReference type="Rhea" id="RHEA:64604"/>
        <dbReference type="Rhea" id="RHEA-COMP:9863"/>
        <dbReference type="Rhea" id="RHEA-COMP:16635"/>
        <dbReference type="ChEBI" id="CHEBI:29999"/>
        <dbReference type="ChEBI" id="CHEBI:33019"/>
        <dbReference type="ChEBI" id="CHEBI:46398"/>
        <dbReference type="ChEBI" id="CHEBI:156051"/>
    </reaction>
</comment>
<dbReference type="EC" id="2.7.7.108" evidence="8"/>
<evidence type="ECO:0000256" key="9">
    <source>
        <dbReference type="SAM" id="MobiDB-lite"/>
    </source>
</evidence>
<organism evidence="10 11">
    <name type="scientific">Saliniradius amylolyticus</name>
    <dbReference type="NCBI Taxonomy" id="2183582"/>
    <lineage>
        <taxon>Bacteria</taxon>
        <taxon>Pseudomonadati</taxon>
        <taxon>Pseudomonadota</taxon>
        <taxon>Gammaproteobacteria</taxon>
        <taxon>Alteromonadales</taxon>
        <taxon>Alteromonadaceae</taxon>
        <taxon>Saliniradius</taxon>
    </lineage>
</organism>
<keyword evidence="8" id="KW-0464">Manganese</keyword>
<dbReference type="GO" id="GO:0005524">
    <property type="term" value="F:ATP binding"/>
    <property type="evidence" value="ECO:0007669"/>
    <property type="project" value="UniProtKB-UniRule"/>
</dbReference>
<evidence type="ECO:0000313" key="10">
    <source>
        <dbReference type="EMBL" id="AWL10667.1"/>
    </source>
</evidence>
<comment type="catalytic activity">
    <reaction evidence="8">
        <text>L-seryl-[protein] + ATP = 3-O-(5'-adenylyl)-L-seryl-[protein] + diphosphate</text>
        <dbReference type="Rhea" id="RHEA:58120"/>
        <dbReference type="Rhea" id="RHEA-COMP:9863"/>
        <dbReference type="Rhea" id="RHEA-COMP:15073"/>
        <dbReference type="ChEBI" id="CHEBI:29999"/>
        <dbReference type="ChEBI" id="CHEBI:30616"/>
        <dbReference type="ChEBI" id="CHEBI:33019"/>
        <dbReference type="ChEBI" id="CHEBI:142516"/>
        <dbReference type="EC" id="2.7.7.108"/>
    </reaction>
</comment>
<accession>A0A2S2E0W6</accession>
<reference evidence="10 11" key="1">
    <citation type="submission" date="2018-05" db="EMBL/GenBank/DDBJ databases">
        <title>Salinimonas sp. HMF8227 Genome sequencing and assembly.</title>
        <authorList>
            <person name="Kang H."/>
            <person name="Kang J."/>
            <person name="Cha I."/>
            <person name="Kim H."/>
            <person name="Joh K."/>
        </authorList>
    </citation>
    <scope>NUCLEOTIDE SEQUENCE [LARGE SCALE GENOMIC DNA]</scope>
    <source>
        <strain evidence="10 11">HMF8227</strain>
    </source>
</reference>
<feature type="binding site" evidence="8">
    <location>
        <position position="182"/>
    </location>
    <ligand>
        <name>ATP</name>
        <dbReference type="ChEBI" id="CHEBI:30616"/>
    </ligand>
</feature>
<comment type="function">
    <text evidence="8">Nucleotidyltransferase involved in the post-translational modification of proteins. It can catalyze the addition of adenosine monophosphate (AMP) or uridine monophosphate (UMP) to a protein, resulting in modifications known as AMPylation and UMPylation.</text>
</comment>
<dbReference type="AlphaFoldDB" id="A0A2S2E0W6"/>
<feature type="binding site" evidence="8">
    <location>
        <position position="92"/>
    </location>
    <ligand>
        <name>ATP</name>
        <dbReference type="ChEBI" id="CHEBI:30616"/>
    </ligand>
</feature>
<evidence type="ECO:0000256" key="7">
    <source>
        <dbReference type="ARBA" id="ARBA00022842"/>
    </source>
</evidence>
<name>A0A2S2E0W6_9ALTE</name>
<dbReference type="PANTHER" id="PTHR32057">
    <property type="entry name" value="PROTEIN ADENYLYLTRANSFERASE SELO, MITOCHONDRIAL"/>
    <property type="match status" value="1"/>
</dbReference>
<dbReference type="GO" id="GO:0000287">
    <property type="term" value="F:magnesium ion binding"/>
    <property type="evidence" value="ECO:0007669"/>
    <property type="project" value="UniProtKB-UniRule"/>
</dbReference>
<keyword evidence="11" id="KW-1185">Reference proteome</keyword>
<feature type="region of interest" description="Disordered" evidence="9">
    <location>
        <begin position="416"/>
        <end position="438"/>
    </location>
</feature>
<dbReference type="RefSeq" id="WP_109338365.1">
    <property type="nucleotide sequence ID" value="NZ_CP029347.1"/>
</dbReference>
<feature type="binding site" evidence="8">
    <location>
        <position position="124"/>
    </location>
    <ligand>
        <name>ATP</name>
        <dbReference type="ChEBI" id="CHEBI:30616"/>
    </ligand>
</feature>